<comment type="caution">
    <text evidence="1">The sequence shown here is derived from an EMBL/GenBank/DDBJ whole genome shotgun (WGS) entry which is preliminary data.</text>
</comment>
<sequence>MSQHLKFKMGISLWSSQLLAVKRLARFLRIGASSFPLNWKNAKRRPSERGAQTSSMQADDTVVRLNPLYWKSLGSFQLVEITVLEESEELSAWRLRGSFSG</sequence>
<evidence type="ECO:0000313" key="2">
    <source>
        <dbReference type="Proteomes" id="UP000825729"/>
    </source>
</evidence>
<dbReference type="Proteomes" id="UP000825729">
    <property type="component" value="Unassembled WGS sequence"/>
</dbReference>
<evidence type="ECO:0000313" key="1">
    <source>
        <dbReference type="EMBL" id="KAG9452226.1"/>
    </source>
</evidence>
<name>A0AAV7EUR7_ARIFI</name>
<keyword evidence="2" id="KW-1185">Reference proteome</keyword>
<dbReference type="EMBL" id="JAINDJ010000003">
    <property type="protein sequence ID" value="KAG9452226.1"/>
    <property type="molecule type" value="Genomic_DNA"/>
</dbReference>
<proteinExistence type="predicted"/>
<dbReference type="AlphaFoldDB" id="A0AAV7EUR7"/>
<reference evidence="1 2" key="1">
    <citation type="submission" date="2021-07" db="EMBL/GenBank/DDBJ databases">
        <title>The Aristolochia fimbriata genome: insights into angiosperm evolution, floral development and chemical biosynthesis.</title>
        <authorList>
            <person name="Jiao Y."/>
        </authorList>
    </citation>
    <scope>NUCLEOTIDE SEQUENCE [LARGE SCALE GENOMIC DNA]</scope>
    <source>
        <strain evidence="1">IBCAS-2021</strain>
        <tissue evidence="1">Leaf</tissue>
    </source>
</reference>
<protein>
    <submittedName>
        <fullName evidence="1">Uncharacterized protein</fullName>
    </submittedName>
</protein>
<gene>
    <name evidence="1" type="ORF">H6P81_005130</name>
</gene>
<organism evidence="1 2">
    <name type="scientific">Aristolochia fimbriata</name>
    <name type="common">White veined hardy Dutchman's pipe vine</name>
    <dbReference type="NCBI Taxonomy" id="158543"/>
    <lineage>
        <taxon>Eukaryota</taxon>
        <taxon>Viridiplantae</taxon>
        <taxon>Streptophyta</taxon>
        <taxon>Embryophyta</taxon>
        <taxon>Tracheophyta</taxon>
        <taxon>Spermatophyta</taxon>
        <taxon>Magnoliopsida</taxon>
        <taxon>Magnoliidae</taxon>
        <taxon>Piperales</taxon>
        <taxon>Aristolochiaceae</taxon>
        <taxon>Aristolochia</taxon>
    </lineage>
</organism>
<accession>A0AAV7EUR7</accession>